<protein>
    <recommendedName>
        <fullName evidence="5">F-box domain-containing protein</fullName>
    </recommendedName>
</protein>
<dbReference type="EMBL" id="KN824290">
    <property type="protein sequence ID" value="KIM29031.1"/>
    <property type="molecule type" value="Genomic_DNA"/>
</dbReference>
<gene>
    <name evidence="3" type="ORF">M408DRAFT_8437</name>
</gene>
<feature type="region of interest" description="Disordered" evidence="2">
    <location>
        <begin position="566"/>
        <end position="595"/>
    </location>
</feature>
<sequence length="595" mass="68079">MLSQDHRRIVLRAIAELERKVRQIEAKEAQITERIRQKHGLDDLDRFTLATKRIVLSAKREASQIALVKLRSNMAAVRALPMELLTEVFLIAVADQEEVRRNLHGTPLLLDYHWNEYNEHRMTLRTLTIQEIISHVCQHWRDVSLAIPSLWQKLIFAVWANDDSGIELNDSLLGRMEMWLNRTKNAPLDVTFWSHKTPVLEIWKAMRHLAPRFRALRIYDQNANVIQEIVKSFPPMPLLESLHLGCKLKNENSMWKANLQIVPNTASFPLRELYVERVALPWAQVSLSHLTKLVIMGRKAQLRIPYAMLNFLLKSVAPHLHYFVFQDQNKPNLSDEPYDSAIEFPLLTTLEVNITDVRFLVHWLKVFSLPSLTRVYLDIHTETGTEFRSLLTAISTGASAGVPGKQPQQPRITFQKCEELTMGPCGRATAGIGDFVGTAFPCLRAFHSHTEDSIFPIGDVLEAFNTKCPQLVEVQANRCRFIDLHRLINMRLLNMELTSLNSVYIETVSHWSTTEVTRIRERVKLIIGDGQTQALELMDYDDARSDIMVEDAIVYGTGSALTHVGPLNLSDNDAEMTSSSSSEDDEDDAIEYDWR</sequence>
<dbReference type="HOGENOM" id="CLU_458676_0_0_1"/>
<evidence type="ECO:0008006" key="5">
    <source>
        <dbReference type="Google" id="ProtNLM"/>
    </source>
</evidence>
<dbReference type="AlphaFoldDB" id="A0A0C3BC67"/>
<evidence type="ECO:0000313" key="3">
    <source>
        <dbReference type="EMBL" id="KIM29031.1"/>
    </source>
</evidence>
<reference evidence="4" key="2">
    <citation type="submission" date="2015-01" db="EMBL/GenBank/DDBJ databases">
        <title>Evolutionary Origins and Diversification of the Mycorrhizal Mutualists.</title>
        <authorList>
            <consortium name="DOE Joint Genome Institute"/>
            <consortium name="Mycorrhizal Genomics Consortium"/>
            <person name="Kohler A."/>
            <person name="Kuo A."/>
            <person name="Nagy L.G."/>
            <person name="Floudas D."/>
            <person name="Copeland A."/>
            <person name="Barry K.W."/>
            <person name="Cichocki N."/>
            <person name="Veneault-Fourrey C."/>
            <person name="LaButti K."/>
            <person name="Lindquist E.A."/>
            <person name="Lipzen A."/>
            <person name="Lundell T."/>
            <person name="Morin E."/>
            <person name="Murat C."/>
            <person name="Riley R."/>
            <person name="Ohm R."/>
            <person name="Sun H."/>
            <person name="Tunlid A."/>
            <person name="Henrissat B."/>
            <person name="Grigoriev I.V."/>
            <person name="Hibbett D.S."/>
            <person name="Martin F."/>
        </authorList>
    </citation>
    <scope>NUCLEOTIDE SEQUENCE [LARGE SCALE GENOMIC DNA]</scope>
    <source>
        <strain evidence="4">MAFF 305830</strain>
    </source>
</reference>
<evidence type="ECO:0000256" key="2">
    <source>
        <dbReference type="SAM" id="MobiDB-lite"/>
    </source>
</evidence>
<dbReference type="OrthoDB" id="2269034at2759"/>
<evidence type="ECO:0000313" key="4">
    <source>
        <dbReference type="Proteomes" id="UP000054097"/>
    </source>
</evidence>
<evidence type="ECO:0000256" key="1">
    <source>
        <dbReference type="SAM" id="Coils"/>
    </source>
</evidence>
<name>A0A0C3BC67_SERVB</name>
<reference evidence="3 4" key="1">
    <citation type="submission" date="2014-04" db="EMBL/GenBank/DDBJ databases">
        <authorList>
            <consortium name="DOE Joint Genome Institute"/>
            <person name="Kuo A."/>
            <person name="Zuccaro A."/>
            <person name="Kohler A."/>
            <person name="Nagy L.G."/>
            <person name="Floudas D."/>
            <person name="Copeland A."/>
            <person name="Barry K.W."/>
            <person name="Cichocki N."/>
            <person name="Veneault-Fourrey C."/>
            <person name="LaButti K."/>
            <person name="Lindquist E.A."/>
            <person name="Lipzen A."/>
            <person name="Lundell T."/>
            <person name="Morin E."/>
            <person name="Murat C."/>
            <person name="Sun H."/>
            <person name="Tunlid A."/>
            <person name="Henrissat B."/>
            <person name="Grigoriev I.V."/>
            <person name="Hibbett D.S."/>
            <person name="Martin F."/>
            <person name="Nordberg H.P."/>
            <person name="Cantor M.N."/>
            <person name="Hua S.X."/>
        </authorList>
    </citation>
    <scope>NUCLEOTIDE SEQUENCE [LARGE SCALE GENOMIC DNA]</scope>
    <source>
        <strain evidence="3 4">MAFF 305830</strain>
    </source>
</reference>
<feature type="coiled-coil region" evidence="1">
    <location>
        <begin position="7"/>
        <end position="34"/>
    </location>
</feature>
<accession>A0A0C3BC67</accession>
<keyword evidence="4" id="KW-1185">Reference proteome</keyword>
<organism evidence="3 4">
    <name type="scientific">Serendipita vermifera MAFF 305830</name>
    <dbReference type="NCBI Taxonomy" id="933852"/>
    <lineage>
        <taxon>Eukaryota</taxon>
        <taxon>Fungi</taxon>
        <taxon>Dikarya</taxon>
        <taxon>Basidiomycota</taxon>
        <taxon>Agaricomycotina</taxon>
        <taxon>Agaricomycetes</taxon>
        <taxon>Sebacinales</taxon>
        <taxon>Serendipitaceae</taxon>
        <taxon>Serendipita</taxon>
    </lineage>
</organism>
<dbReference type="Proteomes" id="UP000054097">
    <property type="component" value="Unassembled WGS sequence"/>
</dbReference>
<feature type="compositionally biased region" description="Acidic residues" evidence="2">
    <location>
        <begin position="582"/>
        <end position="595"/>
    </location>
</feature>
<proteinExistence type="predicted"/>
<keyword evidence="1" id="KW-0175">Coiled coil</keyword>